<organism evidence="1 2">
    <name type="scientific">Prorocentrum cordatum</name>
    <dbReference type="NCBI Taxonomy" id="2364126"/>
    <lineage>
        <taxon>Eukaryota</taxon>
        <taxon>Sar</taxon>
        <taxon>Alveolata</taxon>
        <taxon>Dinophyceae</taxon>
        <taxon>Prorocentrales</taxon>
        <taxon>Prorocentraceae</taxon>
        <taxon>Prorocentrum</taxon>
    </lineage>
</organism>
<accession>A0ABN9Y596</accession>
<protein>
    <submittedName>
        <fullName evidence="1">Uncharacterized protein</fullName>
    </submittedName>
</protein>
<feature type="non-terminal residue" evidence="1">
    <location>
        <position position="1"/>
    </location>
</feature>
<dbReference type="Proteomes" id="UP001189429">
    <property type="component" value="Unassembled WGS sequence"/>
</dbReference>
<proteinExistence type="predicted"/>
<gene>
    <name evidence="1" type="ORF">PCOR1329_LOCUS82647</name>
</gene>
<dbReference type="EMBL" id="CAUYUJ010021908">
    <property type="protein sequence ID" value="CAK0907723.1"/>
    <property type="molecule type" value="Genomic_DNA"/>
</dbReference>
<keyword evidence="2" id="KW-1185">Reference proteome</keyword>
<sequence>EMISEKKDEHRRMDHPLMGTLYATFGTKATYYQFQNEITGKRQLFVNISDTQSADHATMCINLVQQSCRLSLDKAATLQLRAKLLEESTE</sequence>
<name>A0ABN9Y596_9DINO</name>
<evidence type="ECO:0000313" key="2">
    <source>
        <dbReference type="Proteomes" id="UP001189429"/>
    </source>
</evidence>
<comment type="caution">
    <text evidence="1">The sequence shown here is derived from an EMBL/GenBank/DDBJ whole genome shotgun (WGS) entry which is preliminary data.</text>
</comment>
<evidence type="ECO:0000313" key="1">
    <source>
        <dbReference type="EMBL" id="CAK0907723.1"/>
    </source>
</evidence>
<reference evidence="1" key="1">
    <citation type="submission" date="2023-10" db="EMBL/GenBank/DDBJ databases">
        <authorList>
            <person name="Chen Y."/>
            <person name="Shah S."/>
            <person name="Dougan E. K."/>
            <person name="Thang M."/>
            <person name="Chan C."/>
        </authorList>
    </citation>
    <scope>NUCLEOTIDE SEQUENCE [LARGE SCALE GENOMIC DNA]</scope>
</reference>